<accession>A0ABQ1PX58</accession>
<reference evidence="3" key="1">
    <citation type="journal article" date="2019" name="Int. J. Syst. Evol. Microbiol.">
        <title>The Global Catalogue of Microorganisms (GCM) 10K type strain sequencing project: providing services to taxonomists for standard genome sequencing and annotation.</title>
        <authorList>
            <consortium name="The Broad Institute Genomics Platform"/>
            <consortium name="The Broad Institute Genome Sequencing Center for Infectious Disease"/>
            <person name="Wu L."/>
            <person name="Ma J."/>
        </authorList>
    </citation>
    <scope>NUCLEOTIDE SEQUENCE [LARGE SCALE GENOMIC DNA]</scope>
    <source>
        <strain evidence="3">CGMCC 1.15353</strain>
    </source>
</reference>
<dbReference type="RefSeq" id="WP_188651828.1">
    <property type="nucleotide sequence ID" value="NZ_BMIN01000004.1"/>
</dbReference>
<evidence type="ECO:0000256" key="1">
    <source>
        <dbReference type="SAM" id="MobiDB-lite"/>
    </source>
</evidence>
<protein>
    <submittedName>
        <fullName evidence="2">Uncharacterized protein</fullName>
    </submittedName>
</protein>
<comment type="caution">
    <text evidence="2">The sequence shown here is derived from an EMBL/GenBank/DDBJ whole genome shotgun (WGS) entry which is preliminary data.</text>
</comment>
<dbReference type="EMBL" id="BMIN01000004">
    <property type="protein sequence ID" value="GGD05972.1"/>
    <property type="molecule type" value="Genomic_DNA"/>
</dbReference>
<gene>
    <name evidence="2" type="ORF">GCM10011389_11860</name>
</gene>
<dbReference type="Proteomes" id="UP000642571">
    <property type="component" value="Unassembled WGS sequence"/>
</dbReference>
<keyword evidence="3" id="KW-1185">Reference proteome</keyword>
<evidence type="ECO:0000313" key="3">
    <source>
        <dbReference type="Proteomes" id="UP000642571"/>
    </source>
</evidence>
<organism evidence="2 3">
    <name type="scientific">Pontibacillus salipaludis</name>
    <dbReference type="NCBI Taxonomy" id="1697394"/>
    <lineage>
        <taxon>Bacteria</taxon>
        <taxon>Bacillati</taxon>
        <taxon>Bacillota</taxon>
        <taxon>Bacilli</taxon>
        <taxon>Bacillales</taxon>
        <taxon>Bacillaceae</taxon>
        <taxon>Pontibacillus</taxon>
    </lineage>
</organism>
<feature type="region of interest" description="Disordered" evidence="1">
    <location>
        <begin position="28"/>
        <end position="47"/>
    </location>
</feature>
<evidence type="ECO:0000313" key="2">
    <source>
        <dbReference type="EMBL" id="GGD05972.1"/>
    </source>
</evidence>
<sequence length="47" mass="5397">MEGKPMHYDGSAPVSGELVEHDKVELTDEMRKQISANPYTHYMDETE</sequence>
<proteinExistence type="predicted"/>
<name>A0ABQ1PX58_9BACI</name>